<evidence type="ECO:0000256" key="5">
    <source>
        <dbReference type="ARBA" id="ARBA00022989"/>
    </source>
</evidence>
<keyword evidence="5 8" id="KW-1133">Transmembrane helix</keyword>
<evidence type="ECO:0000256" key="6">
    <source>
        <dbReference type="ARBA" id="ARBA00023136"/>
    </source>
</evidence>
<keyword evidence="4" id="KW-0677">Repeat</keyword>
<dbReference type="InterPro" id="IPR003591">
    <property type="entry name" value="Leu-rich_rpt_typical-subtyp"/>
</dbReference>
<evidence type="ECO:0000256" key="1">
    <source>
        <dbReference type="ARBA" id="ARBA00004196"/>
    </source>
</evidence>
<proteinExistence type="inferred from homology"/>
<dbReference type="SMART" id="SM00369">
    <property type="entry name" value="LRR_TYP"/>
    <property type="match status" value="3"/>
</dbReference>
<keyword evidence="6 8" id="KW-0472">Membrane</keyword>
<evidence type="ECO:0000256" key="3">
    <source>
        <dbReference type="ARBA" id="ARBA00022692"/>
    </source>
</evidence>
<dbReference type="InterPro" id="IPR001611">
    <property type="entry name" value="Leu-rich_rpt"/>
</dbReference>
<dbReference type="PANTHER" id="PTHR48059">
    <property type="entry name" value="POLYGALACTURONASE INHIBITOR 1"/>
    <property type="match status" value="1"/>
</dbReference>
<protein>
    <submittedName>
        <fullName evidence="10">Polygalacturonase inhibitor 1-like</fullName>
    </submittedName>
</protein>
<evidence type="ECO:0000259" key="9">
    <source>
        <dbReference type="Pfam" id="PF08263"/>
    </source>
</evidence>
<dbReference type="FunFam" id="3.80.10.10:FF:000348">
    <property type="entry name" value="Polygalacturonase inhibitor 1"/>
    <property type="match status" value="1"/>
</dbReference>
<dbReference type="Pfam" id="PF13855">
    <property type="entry name" value="LRR_8"/>
    <property type="match status" value="2"/>
</dbReference>
<feature type="domain" description="Leucine-rich repeat-containing N-terminal plant-type" evidence="9">
    <location>
        <begin position="127"/>
        <end position="165"/>
    </location>
</feature>
<dbReference type="Pfam" id="PF08263">
    <property type="entry name" value="LRRNT_2"/>
    <property type="match status" value="1"/>
</dbReference>
<evidence type="ECO:0000256" key="8">
    <source>
        <dbReference type="SAM" id="Phobius"/>
    </source>
</evidence>
<evidence type="ECO:0000256" key="2">
    <source>
        <dbReference type="ARBA" id="ARBA00022614"/>
    </source>
</evidence>
<sequence length="431" mass="46648">MPRWCSRCTRLAASVSAHAPVRWWVVKKTGAGWGEEKRKRLSRHARALFIAASGAPHFRTLPHTRDSRASQPANFQQRTSWAERLSLRGGTTTTTTRDRMAPTAASFLAVFLLVAAAASTPARSCAPSDLRALLSVKQALGNPATLSSWSPSSPNCCAWDHLRCDDAGRVNNVFIDGAADVHGQIPSAVAGLTALMSLSLFRLPGLTGAIPPCLAGLSNLQFLTISHTNVSGPIPESLARLRSLDSVDLSSNKLCGRIPASFADLPNLRSLDLQHNQLTGPIPAGLVQGQFRSLILSYNQLSGPIPRDDAQDEINTVDLSHNKLTGDPSHLFVPGRPIGKVDLSWNYLDFDLSKLVFPPELTYLDLSHNRIRGTVPASLERLSTLQKLDLSYNNLCGPLPRGHGIIKHGCKPYAHNQCRHGTPLAGCRDLS</sequence>
<dbReference type="STRING" id="4540.A0A3L6T4R5"/>
<feature type="transmembrane region" description="Helical" evidence="8">
    <location>
        <begin position="104"/>
        <end position="122"/>
    </location>
</feature>
<dbReference type="EMBL" id="PQIB02000002">
    <property type="protein sequence ID" value="RLN33265.1"/>
    <property type="molecule type" value="Genomic_DNA"/>
</dbReference>
<dbReference type="PRINTS" id="PR00019">
    <property type="entry name" value="LEURICHRPT"/>
</dbReference>
<evidence type="ECO:0000313" key="10">
    <source>
        <dbReference type="EMBL" id="RLN33265.1"/>
    </source>
</evidence>
<evidence type="ECO:0000256" key="4">
    <source>
        <dbReference type="ARBA" id="ARBA00022737"/>
    </source>
</evidence>
<dbReference type="OrthoDB" id="596487at2759"/>
<keyword evidence="11" id="KW-1185">Reference proteome</keyword>
<keyword evidence="3 8" id="KW-0812">Transmembrane</keyword>
<keyword evidence="2" id="KW-0433">Leucine-rich repeat</keyword>
<dbReference type="Proteomes" id="UP000275267">
    <property type="component" value="Unassembled WGS sequence"/>
</dbReference>
<dbReference type="AlphaFoldDB" id="A0A3L6T4R5"/>
<comment type="caution">
    <text evidence="10">The sequence shown here is derived from an EMBL/GenBank/DDBJ whole genome shotgun (WGS) entry which is preliminary data.</text>
</comment>
<dbReference type="InterPro" id="IPR051848">
    <property type="entry name" value="PGIP"/>
</dbReference>
<organism evidence="10 11">
    <name type="scientific">Panicum miliaceum</name>
    <name type="common">Proso millet</name>
    <name type="synonym">Broomcorn millet</name>
    <dbReference type="NCBI Taxonomy" id="4540"/>
    <lineage>
        <taxon>Eukaryota</taxon>
        <taxon>Viridiplantae</taxon>
        <taxon>Streptophyta</taxon>
        <taxon>Embryophyta</taxon>
        <taxon>Tracheophyta</taxon>
        <taxon>Spermatophyta</taxon>
        <taxon>Magnoliopsida</taxon>
        <taxon>Liliopsida</taxon>
        <taxon>Poales</taxon>
        <taxon>Poaceae</taxon>
        <taxon>PACMAD clade</taxon>
        <taxon>Panicoideae</taxon>
        <taxon>Panicodae</taxon>
        <taxon>Paniceae</taxon>
        <taxon>Panicinae</taxon>
        <taxon>Panicum</taxon>
        <taxon>Panicum sect. Panicum</taxon>
    </lineage>
</organism>
<dbReference type="InterPro" id="IPR032675">
    <property type="entry name" value="LRR_dom_sf"/>
</dbReference>
<dbReference type="PANTHER" id="PTHR48059:SF19">
    <property type="entry name" value="RECEPTOR-LIKE PROTEIN KINASE 5"/>
    <property type="match status" value="1"/>
</dbReference>
<dbReference type="SUPFAM" id="SSF52058">
    <property type="entry name" value="L domain-like"/>
    <property type="match status" value="1"/>
</dbReference>
<comment type="subcellular location">
    <subcellularLocation>
        <location evidence="1">Cell envelope</location>
    </subcellularLocation>
</comment>
<evidence type="ECO:0000256" key="7">
    <source>
        <dbReference type="ARBA" id="ARBA00038043"/>
    </source>
</evidence>
<dbReference type="InterPro" id="IPR013210">
    <property type="entry name" value="LRR_N_plant-typ"/>
</dbReference>
<comment type="similarity">
    <text evidence="7">Belongs to the polygalacturonase-inhibiting protein family.</text>
</comment>
<dbReference type="Gene3D" id="3.80.10.10">
    <property type="entry name" value="Ribonuclease Inhibitor"/>
    <property type="match status" value="1"/>
</dbReference>
<gene>
    <name evidence="10" type="ORF">C2845_PM03G10220</name>
</gene>
<accession>A0A3L6T4R5</accession>
<reference evidence="11" key="1">
    <citation type="journal article" date="2019" name="Nat. Commun.">
        <title>The genome of broomcorn millet.</title>
        <authorList>
            <person name="Zou C."/>
            <person name="Miki D."/>
            <person name="Li D."/>
            <person name="Tang Q."/>
            <person name="Xiao L."/>
            <person name="Rajput S."/>
            <person name="Deng P."/>
            <person name="Jia W."/>
            <person name="Huang R."/>
            <person name="Zhang M."/>
            <person name="Sun Y."/>
            <person name="Hu J."/>
            <person name="Fu X."/>
            <person name="Schnable P.S."/>
            <person name="Li F."/>
            <person name="Zhang H."/>
            <person name="Feng B."/>
            <person name="Zhu X."/>
            <person name="Liu R."/>
            <person name="Schnable J.C."/>
            <person name="Zhu J.-K."/>
            <person name="Zhang H."/>
        </authorList>
    </citation>
    <scope>NUCLEOTIDE SEQUENCE [LARGE SCALE GENOMIC DNA]</scope>
</reference>
<name>A0A3L6T4R5_PANMI</name>
<evidence type="ECO:0000313" key="11">
    <source>
        <dbReference type="Proteomes" id="UP000275267"/>
    </source>
</evidence>